<keyword evidence="9" id="KW-1185">Reference proteome</keyword>
<comment type="caution">
    <text evidence="8">The sequence shown here is derived from an EMBL/GenBank/DDBJ whole genome shotgun (WGS) entry which is preliminary data.</text>
</comment>
<dbReference type="CDD" id="cd17535">
    <property type="entry name" value="REC_NarL-like"/>
    <property type="match status" value="1"/>
</dbReference>
<evidence type="ECO:0000313" key="8">
    <source>
        <dbReference type="EMBL" id="POH60877.1"/>
    </source>
</evidence>
<dbReference type="SMART" id="SM00448">
    <property type="entry name" value="REC"/>
    <property type="match status" value="1"/>
</dbReference>
<dbReference type="RefSeq" id="WP_103461995.1">
    <property type="nucleotide sequence ID" value="NZ_PPXD01000030.1"/>
</dbReference>
<dbReference type="SMART" id="SM00421">
    <property type="entry name" value="HTH_LUXR"/>
    <property type="match status" value="1"/>
</dbReference>
<dbReference type="PROSITE" id="PS50043">
    <property type="entry name" value="HTH_LUXR_2"/>
    <property type="match status" value="1"/>
</dbReference>
<evidence type="ECO:0000256" key="4">
    <source>
        <dbReference type="ARBA" id="ARBA00023163"/>
    </source>
</evidence>
<evidence type="ECO:0000256" key="5">
    <source>
        <dbReference type="PROSITE-ProRule" id="PRU00169"/>
    </source>
</evidence>
<organism evidence="8 9">
    <name type="scientific">Cryobacterium zongtaii</name>
    <dbReference type="NCBI Taxonomy" id="1259217"/>
    <lineage>
        <taxon>Bacteria</taxon>
        <taxon>Bacillati</taxon>
        <taxon>Actinomycetota</taxon>
        <taxon>Actinomycetes</taxon>
        <taxon>Micrococcales</taxon>
        <taxon>Microbacteriaceae</taxon>
        <taxon>Cryobacterium</taxon>
    </lineage>
</organism>
<dbReference type="Pfam" id="PF00196">
    <property type="entry name" value="GerE"/>
    <property type="match status" value="1"/>
</dbReference>
<dbReference type="Gene3D" id="3.40.50.2300">
    <property type="match status" value="1"/>
</dbReference>
<accession>A0A2S3Z6W9</accession>
<reference evidence="8 9" key="1">
    <citation type="submission" date="2018-01" db="EMBL/GenBank/DDBJ databases">
        <title>Cryobacterium sp. nov., from glaciers in China.</title>
        <authorList>
            <person name="Liu Q."/>
            <person name="Xin Y.-H."/>
        </authorList>
    </citation>
    <scope>NUCLEOTIDE SEQUENCE [LARGE SCALE GENOMIC DNA]</scope>
    <source>
        <strain evidence="8 9">TMN-42</strain>
    </source>
</reference>
<evidence type="ECO:0000256" key="3">
    <source>
        <dbReference type="ARBA" id="ARBA00023125"/>
    </source>
</evidence>
<gene>
    <name evidence="8" type="ORF">C3B61_18775</name>
</gene>
<protein>
    <submittedName>
        <fullName evidence="8">DNA-binding response regulator</fullName>
    </submittedName>
</protein>
<dbReference type="PANTHER" id="PTHR43214">
    <property type="entry name" value="TWO-COMPONENT RESPONSE REGULATOR"/>
    <property type="match status" value="1"/>
</dbReference>
<dbReference type="AlphaFoldDB" id="A0A2S3Z6W9"/>
<keyword evidence="1 5" id="KW-0597">Phosphoprotein</keyword>
<dbReference type="SUPFAM" id="SSF46894">
    <property type="entry name" value="C-terminal effector domain of the bipartite response regulators"/>
    <property type="match status" value="1"/>
</dbReference>
<evidence type="ECO:0000259" key="7">
    <source>
        <dbReference type="PROSITE" id="PS50110"/>
    </source>
</evidence>
<dbReference type="InterPro" id="IPR016032">
    <property type="entry name" value="Sig_transdc_resp-reg_C-effctor"/>
</dbReference>
<dbReference type="Pfam" id="PF00072">
    <property type="entry name" value="Response_reg"/>
    <property type="match status" value="1"/>
</dbReference>
<proteinExistence type="predicted"/>
<feature type="domain" description="Response regulatory" evidence="7">
    <location>
        <begin position="9"/>
        <end position="127"/>
    </location>
</feature>
<evidence type="ECO:0000313" key="9">
    <source>
        <dbReference type="Proteomes" id="UP000237340"/>
    </source>
</evidence>
<keyword evidence="4" id="KW-0804">Transcription</keyword>
<sequence>MTAPARPIRVVLVDDQLLLRRSLAQVINAAVGLLVVGEAGDGFEAVDVAEATLPDVILMDVRMPRLDGIEATRRICSNPALRGARVLMLSMFELDEYVFDALRAGASGFVLKDSKPGDLIDAIVRTSTGEALFAPSVLTRLVAHFLNRAPEAAGAAAKRGAAAALTDREVEVLGLIGRGLSNDQLAVHLTISVKTVKSHISHLLSKLAARDRAQLVIAAYDNGLVLPRRL</sequence>
<dbReference type="PRINTS" id="PR00038">
    <property type="entry name" value="HTHLUXR"/>
</dbReference>
<evidence type="ECO:0000259" key="6">
    <source>
        <dbReference type="PROSITE" id="PS50043"/>
    </source>
</evidence>
<dbReference type="InterPro" id="IPR039420">
    <property type="entry name" value="WalR-like"/>
</dbReference>
<evidence type="ECO:0000256" key="2">
    <source>
        <dbReference type="ARBA" id="ARBA00023015"/>
    </source>
</evidence>
<keyword evidence="3 8" id="KW-0238">DNA-binding</keyword>
<dbReference type="InterPro" id="IPR000792">
    <property type="entry name" value="Tscrpt_reg_LuxR_C"/>
</dbReference>
<keyword evidence="2" id="KW-0805">Transcription regulation</keyword>
<dbReference type="InterPro" id="IPR001789">
    <property type="entry name" value="Sig_transdc_resp-reg_receiver"/>
</dbReference>
<dbReference type="InterPro" id="IPR058245">
    <property type="entry name" value="NreC/VraR/RcsB-like_REC"/>
</dbReference>
<dbReference type="InterPro" id="IPR011006">
    <property type="entry name" value="CheY-like_superfamily"/>
</dbReference>
<dbReference type="EMBL" id="PPXD01000030">
    <property type="protein sequence ID" value="POH60877.1"/>
    <property type="molecule type" value="Genomic_DNA"/>
</dbReference>
<name>A0A2S3Z6W9_9MICO</name>
<dbReference type="SUPFAM" id="SSF52172">
    <property type="entry name" value="CheY-like"/>
    <property type="match status" value="1"/>
</dbReference>
<feature type="modified residue" description="4-aspartylphosphate" evidence="5">
    <location>
        <position position="60"/>
    </location>
</feature>
<dbReference type="GO" id="GO:0000160">
    <property type="term" value="P:phosphorelay signal transduction system"/>
    <property type="evidence" value="ECO:0007669"/>
    <property type="project" value="InterPro"/>
</dbReference>
<dbReference type="GO" id="GO:0003677">
    <property type="term" value="F:DNA binding"/>
    <property type="evidence" value="ECO:0007669"/>
    <property type="project" value="UniProtKB-KW"/>
</dbReference>
<evidence type="ECO:0000256" key="1">
    <source>
        <dbReference type="ARBA" id="ARBA00022553"/>
    </source>
</evidence>
<dbReference type="Proteomes" id="UP000237340">
    <property type="component" value="Unassembled WGS sequence"/>
</dbReference>
<dbReference type="CDD" id="cd06170">
    <property type="entry name" value="LuxR_C_like"/>
    <property type="match status" value="1"/>
</dbReference>
<dbReference type="GO" id="GO:0006355">
    <property type="term" value="P:regulation of DNA-templated transcription"/>
    <property type="evidence" value="ECO:0007669"/>
    <property type="project" value="InterPro"/>
</dbReference>
<feature type="domain" description="HTH luxR-type" evidence="6">
    <location>
        <begin position="158"/>
        <end position="223"/>
    </location>
</feature>
<dbReference type="PANTHER" id="PTHR43214:SF24">
    <property type="entry name" value="TRANSCRIPTIONAL REGULATORY PROTEIN NARL-RELATED"/>
    <property type="match status" value="1"/>
</dbReference>
<dbReference type="PROSITE" id="PS50110">
    <property type="entry name" value="RESPONSE_REGULATORY"/>
    <property type="match status" value="1"/>
</dbReference>